<dbReference type="EMBL" id="ML976981">
    <property type="protein sequence ID" value="KAF1961360.1"/>
    <property type="molecule type" value="Genomic_DNA"/>
</dbReference>
<dbReference type="OrthoDB" id="3250044at2759"/>
<keyword evidence="4" id="KW-1185">Reference proteome</keyword>
<dbReference type="Proteomes" id="UP000800035">
    <property type="component" value="Unassembled WGS sequence"/>
</dbReference>
<dbReference type="PANTHER" id="PTHR21310">
    <property type="entry name" value="AMINOGLYCOSIDE PHOSPHOTRANSFERASE-RELATED-RELATED"/>
    <property type="match status" value="1"/>
</dbReference>
<evidence type="ECO:0000259" key="1">
    <source>
        <dbReference type="Pfam" id="PF01636"/>
    </source>
</evidence>
<feature type="domain" description="DUF7770" evidence="2">
    <location>
        <begin position="270"/>
        <end position="426"/>
    </location>
</feature>
<dbReference type="Pfam" id="PF01636">
    <property type="entry name" value="APH"/>
    <property type="match status" value="1"/>
</dbReference>
<dbReference type="InterPro" id="IPR051678">
    <property type="entry name" value="AGP_Transferase"/>
</dbReference>
<proteinExistence type="predicted"/>
<evidence type="ECO:0000313" key="4">
    <source>
        <dbReference type="Proteomes" id="UP000800035"/>
    </source>
</evidence>
<name>A0A6A5UAK8_9PLEO</name>
<feature type="domain" description="Aminoglycoside phosphotransferase" evidence="1">
    <location>
        <begin position="172"/>
        <end position="250"/>
    </location>
</feature>
<protein>
    <recommendedName>
        <fullName evidence="5">Aminoglycoside phosphotransferase domain-containing protein</fullName>
    </recommendedName>
</protein>
<organism evidence="3 4">
    <name type="scientific">Byssothecium circinans</name>
    <dbReference type="NCBI Taxonomy" id="147558"/>
    <lineage>
        <taxon>Eukaryota</taxon>
        <taxon>Fungi</taxon>
        <taxon>Dikarya</taxon>
        <taxon>Ascomycota</taxon>
        <taxon>Pezizomycotina</taxon>
        <taxon>Dothideomycetes</taxon>
        <taxon>Pleosporomycetidae</taxon>
        <taxon>Pleosporales</taxon>
        <taxon>Massarineae</taxon>
        <taxon>Massarinaceae</taxon>
        <taxon>Byssothecium</taxon>
    </lineage>
</organism>
<evidence type="ECO:0000313" key="3">
    <source>
        <dbReference type="EMBL" id="KAF1961360.1"/>
    </source>
</evidence>
<sequence>MYSKFHDDLLQDYSEAELAHYIIASPRIEPTSSVFLLSATLLAKHYQPPLVEDMVKATEVARQLGTRTPCIKRIIMNEANAYCIMERIRGNTLEEMWTKLGWFTTVKLALQLRLFVNLLRSVTSSTAGSLSTGECRSFWLEDRFGLPARSGPANIACFLRFWVNFTSLRKAIEEATNPVSVVPKERLPPVAQTFVFTHHDLAPRNIQLDPFGQLWLLDWDYAGFYPIYFDMFTRWRWNVFSWIAVGYYEQDARILRQIRTYGWQRQVTTVHICGYRNEDNEGDEDGNPPTNHWAVSLQLDSGGFVMLDMAPGYGSDGRRGKIHLASLASKEDMHTQDTIKTLSFLLKAHTTVENITKLINSKGRERYTFTEEEEGCRFWVYTFISDLEAAGYVDAGSEQSSWTAVSYYWRNPSGYEARTVKEGTFY</sequence>
<dbReference type="SUPFAM" id="SSF56112">
    <property type="entry name" value="Protein kinase-like (PK-like)"/>
    <property type="match status" value="1"/>
</dbReference>
<evidence type="ECO:0000259" key="2">
    <source>
        <dbReference type="Pfam" id="PF24968"/>
    </source>
</evidence>
<dbReference type="InterPro" id="IPR002575">
    <property type="entry name" value="Aminoglycoside_PTrfase"/>
</dbReference>
<dbReference type="Gene3D" id="3.90.1200.10">
    <property type="match status" value="1"/>
</dbReference>
<dbReference type="InterPro" id="IPR056672">
    <property type="entry name" value="DUF7770"/>
</dbReference>
<dbReference type="InterPro" id="IPR011009">
    <property type="entry name" value="Kinase-like_dom_sf"/>
</dbReference>
<gene>
    <name evidence="3" type="ORF">CC80DRAFT_522810</name>
</gene>
<accession>A0A6A5UAK8</accession>
<dbReference type="PANTHER" id="PTHR21310:SF39">
    <property type="entry name" value="AMINOGLYCOSIDE PHOSPHOTRANSFERASE DOMAIN-CONTAINING PROTEIN"/>
    <property type="match status" value="1"/>
</dbReference>
<reference evidence="3" key="1">
    <citation type="journal article" date="2020" name="Stud. Mycol.">
        <title>101 Dothideomycetes genomes: a test case for predicting lifestyles and emergence of pathogens.</title>
        <authorList>
            <person name="Haridas S."/>
            <person name="Albert R."/>
            <person name="Binder M."/>
            <person name="Bloem J."/>
            <person name="Labutti K."/>
            <person name="Salamov A."/>
            <person name="Andreopoulos B."/>
            <person name="Baker S."/>
            <person name="Barry K."/>
            <person name="Bills G."/>
            <person name="Bluhm B."/>
            <person name="Cannon C."/>
            <person name="Castanera R."/>
            <person name="Culley D."/>
            <person name="Daum C."/>
            <person name="Ezra D."/>
            <person name="Gonzalez J."/>
            <person name="Henrissat B."/>
            <person name="Kuo A."/>
            <person name="Liang C."/>
            <person name="Lipzen A."/>
            <person name="Lutzoni F."/>
            <person name="Magnuson J."/>
            <person name="Mondo S."/>
            <person name="Nolan M."/>
            <person name="Ohm R."/>
            <person name="Pangilinan J."/>
            <person name="Park H.-J."/>
            <person name="Ramirez L."/>
            <person name="Alfaro M."/>
            <person name="Sun H."/>
            <person name="Tritt A."/>
            <person name="Yoshinaga Y."/>
            <person name="Zwiers L.-H."/>
            <person name="Turgeon B."/>
            <person name="Goodwin S."/>
            <person name="Spatafora J."/>
            <person name="Crous P."/>
            <person name="Grigoriev I."/>
        </authorList>
    </citation>
    <scope>NUCLEOTIDE SEQUENCE</scope>
    <source>
        <strain evidence="3">CBS 675.92</strain>
    </source>
</reference>
<dbReference type="AlphaFoldDB" id="A0A6A5UAK8"/>
<dbReference type="Pfam" id="PF24968">
    <property type="entry name" value="DUF7770"/>
    <property type="match status" value="1"/>
</dbReference>
<evidence type="ECO:0008006" key="5">
    <source>
        <dbReference type="Google" id="ProtNLM"/>
    </source>
</evidence>